<evidence type="ECO:0008006" key="6">
    <source>
        <dbReference type="Google" id="ProtNLM"/>
    </source>
</evidence>
<keyword evidence="1" id="KW-0677">Repeat</keyword>
<gene>
    <name evidence="5" type="ORF">TBIB3V08_LOCUS11124</name>
</gene>
<dbReference type="SMART" id="SM00456">
    <property type="entry name" value="WW"/>
    <property type="match status" value="1"/>
</dbReference>
<feature type="compositionally biased region" description="Basic and acidic residues" evidence="2">
    <location>
        <begin position="196"/>
        <end position="210"/>
    </location>
</feature>
<dbReference type="EMBL" id="OD570645">
    <property type="protein sequence ID" value="CAD7448844.1"/>
    <property type="molecule type" value="Genomic_DNA"/>
</dbReference>
<feature type="domain" description="WW" evidence="4">
    <location>
        <begin position="85"/>
        <end position="117"/>
    </location>
</feature>
<dbReference type="InterPro" id="IPR039576">
    <property type="entry name" value="APBB1/2/3"/>
</dbReference>
<dbReference type="Pfam" id="PF00640">
    <property type="entry name" value="PID"/>
    <property type="match status" value="1"/>
</dbReference>
<dbReference type="GO" id="GO:0005634">
    <property type="term" value="C:nucleus"/>
    <property type="evidence" value="ECO:0007669"/>
    <property type="project" value="TreeGrafter"/>
</dbReference>
<reference evidence="5" key="1">
    <citation type="submission" date="2020-11" db="EMBL/GenBank/DDBJ databases">
        <authorList>
            <person name="Tran Van P."/>
        </authorList>
    </citation>
    <scope>NUCLEOTIDE SEQUENCE</scope>
</reference>
<dbReference type="Gene3D" id="2.20.70.10">
    <property type="match status" value="1"/>
</dbReference>
<dbReference type="SUPFAM" id="SSF50729">
    <property type="entry name" value="PH domain-like"/>
    <property type="match status" value="2"/>
</dbReference>
<dbReference type="InterPro" id="IPR011993">
    <property type="entry name" value="PH-like_dom_sf"/>
</dbReference>
<accession>A0A7R9FAE5</accession>
<protein>
    <recommendedName>
        <fullName evidence="6">WW domain-containing protein</fullName>
    </recommendedName>
</protein>
<evidence type="ECO:0000256" key="2">
    <source>
        <dbReference type="SAM" id="MobiDB-lite"/>
    </source>
</evidence>
<dbReference type="FunFam" id="2.30.29.30:FF:000317">
    <property type="entry name" value="Amyloid beta A4 protein-binding family B member"/>
    <property type="match status" value="1"/>
</dbReference>
<evidence type="ECO:0000256" key="1">
    <source>
        <dbReference type="ARBA" id="ARBA00022737"/>
    </source>
</evidence>
<dbReference type="PROSITE" id="PS01179">
    <property type="entry name" value="PID"/>
    <property type="match status" value="1"/>
</dbReference>
<evidence type="ECO:0000259" key="4">
    <source>
        <dbReference type="PROSITE" id="PS50020"/>
    </source>
</evidence>
<evidence type="ECO:0000313" key="5">
    <source>
        <dbReference type="EMBL" id="CAD7448844.1"/>
    </source>
</evidence>
<dbReference type="InterPro" id="IPR006020">
    <property type="entry name" value="PTB/PI_dom"/>
</dbReference>
<dbReference type="SUPFAM" id="SSF51045">
    <property type="entry name" value="WW domain"/>
    <property type="match status" value="1"/>
</dbReference>
<dbReference type="PANTHER" id="PTHR14058:SF8">
    <property type="entry name" value="PROTEIN FE65 HOMOLOG"/>
    <property type="match status" value="1"/>
</dbReference>
<feature type="region of interest" description="Disordered" evidence="2">
    <location>
        <begin position="191"/>
        <end position="220"/>
    </location>
</feature>
<dbReference type="SMART" id="SM00462">
    <property type="entry name" value="PTB"/>
    <property type="match status" value="1"/>
</dbReference>
<dbReference type="AlphaFoldDB" id="A0A7R9FAE5"/>
<organism evidence="5">
    <name type="scientific">Timema bartmani</name>
    <dbReference type="NCBI Taxonomy" id="61472"/>
    <lineage>
        <taxon>Eukaryota</taxon>
        <taxon>Metazoa</taxon>
        <taxon>Ecdysozoa</taxon>
        <taxon>Arthropoda</taxon>
        <taxon>Hexapoda</taxon>
        <taxon>Insecta</taxon>
        <taxon>Pterygota</taxon>
        <taxon>Neoptera</taxon>
        <taxon>Polyneoptera</taxon>
        <taxon>Phasmatodea</taxon>
        <taxon>Timematodea</taxon>
        <taxon>Timematoidea</taxon>
        <taxon>Timematidae</taxon>
        <taxon>Timema</taxon>
    </lineage>
</organism>
<dbReference type="GO" id="GO:0005737">
    <property type="term" value="C:cytoplasm"/>
    <property type="evidence" value="ECO:0007669"/>
    <property type="project" value="TreeGrafter"/>
</dbReference>
<name>A0A7R9FAE5_9NEOP</name>
<feature type="domain" description="PID" evidence="3">
    <location>
        <begin position="228"/>
        <end position="347"/>
    </location>
</feature>
<evidence type="ECO:0000259" key="3">
    <source>
        <dbReference type="PROSITE" id="PS01179"/>
    </source>
</evidence>
<dbReference type="InterPro" id="IPR001202">
    <property type="entry name" value="WW_dom"/>
</dbReference>
<dbReference type="Gene3D" id="2.30.29.30">
    <property type="entry name" value="Pleckstrin-homology domain (PH domain)/Phosphotyrosine-binding domain (PTB)"/>
    <property type="match status" value="2"/>
</dbReference>
<dbReference type="PROSITE" id="PS50020">
    <property type="entry name" value="WW_DOMAIN_2"/>
    <property type="match status" value="1"/>
</dbReference>
<sequence>MQPAGHNLPRPALKLQINQSEYSQLELNPGPLSDKVGNVNAVDEVPHVAGQLNNDLYAVPVKRRSQPPVVVADLTAQSPDTDTESGLPSGWEKHEDNDGPYYWHIKSGTIQREPPAMPAPGKTESRRLLVKEAESVSTLVSGLFAALVVGTSLGKHRSTMVYFNIPDDGFRALTNYQSGVIGSVTRSSTSSALEELDGKKKEDRKEELALKRRSYPARAEPESKERPIRFAVRSLGWVEIAEEDLTPERSSRAVNKCIVDLSLGRNDLLDVVGRWGDGKDLFMDLDEGALKLIDPENLTVLNTQPIHTIRVDFAYVARDRTTRKHMCHVFRCDIPARTIANTLRDICKKIMIERSLQQNLAKPIDISGSGINGRSGLATRPTNLPTEHRRMHHRNGQALVTQSFPTPMEEPKKVLRAQYLGSTQVGQATGMDVLNDAIDHMASLLPQDKWRHVNVAVAPSMISILHPGYQTVRAERGGGAVHLSRQRVRGRCGPAPVESVTVTRLHVFTTDHLIKLLLSYFLLGFLLGFDNYEALSLRYQKCLDAHPQGVGRNQSNAQTPGRGLGATLKSLVGTLTGPTWSKSSLLQETRLLMTRSSEFDHCQELWPLPAEREVIKHKHLQSPLTFKYFSTSPPSASLRSLLSPTLDTRRLNLARWDTHP</sequence>
<dbReference type="GO" id="GO:0006355">
    <property type="term" value="P:regulation of DNA-templated transcription"/>
    <property type="evidence" value="ECO:0007669"/>
    <property type="project" value="TreeGrafter"/>
</dbReference>
<dbReference type="CDD" id="cd00201">
    <property type="entry name" value="WW"/>
    <property type="match status" value="1"/>
</dbReference>
<proteinExistence type="predicted"/>
<dbReference type="CDD" id="cd01272">
    <property type="entry name" value="PTB1_Fe65"/>
    <property type="match status" value="1"/>
</dbReference>
<dbReference type="GO" id="GO:0001540">
    <property type="term" value="F:amyloid-beta binding"/>
    <property type="evidence" value="ECO:0007669"/>
    <property type="project" value="InterPro"/>
</dbReference>
<dbReference type="InterPro" id="IPR036020">
    <property type="entry name" value="WW_dom_sf"/>
</dbReference>
<dbReference type="PANTHER" id="PTHR14058">
    <property type="entry name" value="AMYLOID BETA A4 PRECURSOR PROTEIN-BINDING FAMILY B"/>
    <property type="match status" value="1"/>
</dbReference>